<dbReference type="InterPro" id="IPR028081">
    <property type="entry name" value="Leu-bd"/>
</dbReference>
<dbReference type="Pfam" id="PF13458">
    <property type="entry name" value="Peripla_BP_6"/>
    <property type="match status" value="1"/>
</dbReference>
<organism evidence="3">
    <name type="scientific">freshwater metagenome</name>
    <dbReference type="NCBI Taxonomy" id="449393"/>
    <lineage>
        <taxon>unclassified sequences</taxon>
        <taxon>metagenomes</taxon>
        <taxon>ecological metagenomes</taxon>
    </lineage>
</organism>
<dbReference type="Gene3D" id="3.40.50.2300">
    <property type="match status" value="2"/>
</dbReference>
<dbReference type="SUPFAM" id="SSF53822">
    <property type="entry name" value="Periplasmic binding protein-like I"/>
    <property type="match status" value="1"/>
</dbReference>
<feature type="domain" description="Leucine-binding protein" evidence="2">
    <location>
        <begin position="111"/>
        <end position="422"/>
    </location>
</feature>
<dbReference type="InterPro" id="IPR028082">
    <property type="entry name" value="Peripla_BP_I"/>
</dbReference>
<name>A0A6J6VSQ7_9ZZZZ</name>
<evidence type="ECO:0000313" key="3">
    <source>
        <dbReference type="EMBL" id="CAB4775552.1"/>
    </source>
</evidence>
<accession>A0A6J6VSQ7</accession>
<reference evidence="3" key="1">
    <citation type="submission" date="2020-05" db="EMBL/GenBank/DDBJ databases">
        <authorList>
            <person name="Chiriac C."/>
            <person name="Salcher M."/>
            <person name="Ghai R."/>
            <person name="Kavagutti S V."/>
        </authorList>
    </citation>
    <scope>NUCLEOTIDE SEQUENCE</scope>
</reference>
<dbReference type="AlphaFoldDB" id="A0A6J6VSQ7"/>
<sequence>MEDKFPEKIVFNNGKGRVDLMNSPRRLLAVLAVSALAVTFMPQAQAASATANGACKKAGLTAKAASGAKLVCTKSGSKLIWKAVAVKAAAPAPAPAAPAAPKITTPWQVEIVGDVTGGSSGLGAPYVDGISTYFDNVNATGGIQGRQIDYNVVDTGSDNTKSQAVIRDAISKKPVAIFGATGSTTLGAYFPLLEAAELPFISGNSLGKKNYPWFYSAVMTTEQLSTSLTSAALAIAGKTGVKGKKIAIVGIDSPATHITLEALKGKLEKLGASVMDVEYNLPAAPPFDAQAVKIVTGSPNLVIMQLGAAGTVVAAKAIKNAGYNGQFVIQYGGADDVSIASINNQKATFLRPYTYATPGSEMYKLALKYGNAGTISNEGWARGWILAGMFAAGLKKCTATCDAKDLEAAMDSLGNFSMPGGISAENGFFLSKDVHTPLSEVSLWSFDGSRTVQVVDGIKIGPPGYPTS</sequence>
<evidence type="ECO:0000256" key="1">
    <source>
        <dbReference type="ARBA" id="ARBA00022729"/>
    </source>
</evidence>
<evidence type="ECO:0000259" key="2">
    <source>
        <dbReference type="Pfam" id="PF13458"/>
    </source>
</evidence>
<proteinExistence type="predicted"/>
<gene>
    <name evidence="3" type="ORF">UFOPK2894_00839</name>
</gene>
<protein>
    <submittedName>
        <fullName evidence="3">Unannotated protein</fullName>
    </submittedName>
</protein>
<dbReference type="EMBL" id="CAEZZQ010000045">
    <property type="protein sequence ID" value="CAB4775552.1"/>
    <property type="molecule type" value="Genomic_DNA"/>
</dbReference>
<dbReference type="PANTHER" id="PTHR47235:SF1">
    <property type="entry name" value="BLR6548 PROTEIN"/>
    <property type="match status" value="1"/>
</dbReference>
<dbReference type="PANTHER" id="PTHR47235">
    <property type="entry name" value="BLR6548 PROTEIN"/>
    <property type="match status" value="1"/>
</dbReference>
<keyword evidence="1" id="KW-0732">Signal</keyword>